<evidence type="ECO:0000313" key="8">
    <source>
        <dbReference type="EMBL" id="JAQ06658.1"/>
    </source>
</evidence>
<evidence type="ECO:0000256" key="3">
    <source>
        <dbReference type="ARBA" id="ARBA00023155"/>
    </source>
</evidence>
<dbReference type="InterPro" id="IPR017970">
    <property type="entry name" value="Homeobox_CS"/>
</dbReference>
<evidence type="ECO:0000256" key="5">
    <source>
        <dbReference type="PROSITE-ProRule" id="PRU00108"/>
    </source>
</evidence>
<feature type="domain" description="Homeobox" evidence="7">
    <location>
        <begin position="38"/>
        <end position="98"/>
    </location>
</feature>
<dbReference type="EMBL" id="GDHC01011971">
    <property type="protein sequence ID" value="JAQ06658.1"/>
    <property type="molecule type" value="Transcribed_RNA"/>
</dbReference>
<evidence type="ECO:0000256" key="1">
    <source>
        <dbReference type="ARBA" id="ARBA00004123"/>
    </source>
</evidence>
<dbReference type="Gene3D" id="1.10.10.60">
    <property type="entry name" value="Homeodomain-like"/>
    <property type="match status" value="1"/>
</dbReference>
<evidence type="ECO:0000256" key="4">
    <source>
        <dbReference type="ARBA" id="ARBA00023242"/>
    </source>
</evidence>
<reference evidence="8" key="1">
    <citation type="journal article" date="2016" name="Gigascience">
        <title>De novo construction of an expanded transcriptome assembly for the western tarnished plant bug, Lygus hesperus.</title>
        <authorList>
            <person name="Tassone E.E."/>
            <person name="Geib S.M."/>
            <person name="Hall B."/>
            <person name="Fabrick J.A."/>
            <person name="Brent C.S."/>
            <person name="Hull J.J."/>
        </authorList>
    </citation>
    <scope>NUCLEOTIDE SEQUENCE</scope>
</reference>
<dbReference type="SUPFAM" id="SSF46689">
    <property type="entry name" value="Homeodomain-like"/>
    <property type="match status" value="1"/>
</dbReference>
<dbReference type="InterPro" id="IPR020479">
    <property type="entry name" value="HD_metazoa"/>
</dbReference>
<dbReference type="InterPro" id="IPR050394">
    <property type="entry name" value="Homeobox_NK-like"/>
</dbReference>
<dbReference type="GO" id="GO:0000981">
    <property type="term" value="F:DNA-binding transcription factor activity, RNA polymerase II-specific"/>
    <property type="evidence" value="ECO:0007669"/>
    <property type="project" value="InterPro"/>
</dbReference>
<gene>
    <name evidence="8" type="primary">zax_0</name>
    <name evidence="8" type="ORF">g.72694</name>
</gene>
<dbReference type="SMART" id="SM00389">
    <property type="entry name" value="HOX"/>
    <property type="match status" value="1"/>
</dbReference>
<evidence type="ECO:0000256" key="6">
    <source>
        <dbReference type="RuleBase" id="RU000682"/>
    </source>
</evidence>
<feature type="non-terminal residue" evidence="8">
    <location>
        <position position="1"/>
    </location>
</feature>
<keyword evidence="2 5" id="KW-0238">DNA-binding</keyword>
<dbReference type="PROSITE" id="PS00027">
    <property type="entry name" value="HOMEOBOX_1"/>
    <property type="match status" value="1"/>
</dbReference>
<evidence type="ECO:0000259" key="7">
    <source>
        <dbReference type="PROSITE" id="PS50071"/>
    </source>
</evidence>
<organism evidence="8">
    <name type="scientific">Lygus hesperus</name>
    <name type="common">Western plant bug</name>
    <dbReference type="NCBI Taxonomy" id="30085"/>
    <lineage>
        <taxon>Eukaryota</taxon>
        <taxon>Metazoa</taxon>
        <taxon>Ecdysozoa</taxon>
        <taxon>Arthropoda</taxon>
        <taxon>Hexapoda</taxon>
        <taxon>Insecta</taxon>
        <taxon>Pterygota</taxon>
        <taxon>Neoptera</taxon>
        <taxon>Paraneoptera</taxon>
        <taxon>Hemiptera</taxon>
        <taxon>Heteroptera</taxon>
        <taxon>Panheteroptera</taxon>
        <taxon>Cimicomorpha</taxon>
        <taxon>Miridae</taxon>
        <taxon>Mirini</taxon>
        <taxon>Lygus</taxon>
    </lineage>
</organism>
<protein>
    <submittedName>
        <fullName evidence="8">Homeobox protein zampogna</fullName>
    </submittedName>
</protein>
<keyword evidence="3 5" id="KW-0371">Homeobox</keyword>
<keyword evidence="4 5" id="KW-0539">Nucleus</keyword>
<feature type="DNA-binding region" description="Homeobox" evidence="5">
    <location>
        <begin position="40"/>
        <end position="99"/>
    </location>
</feature>
<dbReference type="GO" id="GO:0005634">
    <property type="term" value="C:nucleus"/>
    <property type="evidence" value="ECO:0007669"/>
    <property type="project" value="UniProtKB-SubCell"/>
</dbReference>
<dbReference type="AlphaFoldDB" id="A0A146LEL4"/>
<evidence type="ECO:0000256" key="2">
    <source>
        <dbReference type="ARBA" id="ARBA00023125"/>
    </source>
</evidence>
<accession>A0A146LEL4</accession>
<dbReference type="Pfam" id="PF00046">
    <property type="entry name" value="Homeodomain"/>
    <property type="match status" value="1"/>
</dbReference>
<comment type="subcellular location">
    <subcellularLocation>
        <location evidence="1 5 6">Nucleus</location>
    </subcellularLocation>
</comment>
<dbReference type="GO" id="GO:0000978">
    <property type="term" value="F:RNA polymerase II cis-regulatory region sequence-specific DNA binding"/>
    <property type="evidence" value="ECO:0007669"/>
    <property type="project" value="TreeGrafter"/>
</dbReference>
<dbReference type="PANTHER" id="PTHR24340">
    <property type="entry name" value="HOMEOBOX PROTEIN NKX"/>
    <property type="match status" value="1"/>
</dbReference>
<dbReference type="PRINTS" id="PR00024">
    <property type="entry name" value="HOMEOBOX"/>
</dbReference>
<dbReference type="InterPro" id="IPR009057">
    <property type="entry name" value="Homeodomain-like_sf"/>
</dbReference>
<proteinExistence type="predicted"/>
<sequence>VLPAPQKLGSRPRARSICSGELMIRPIEELSRSGKPEVRKKRCRAAFSHAQVYELERRFSQQRYLSGPERADLAHTLKLTETQVKIWFQNRRMKWKKDRMRQGLAISSGLPPMVNPHNFPLFNAIVNLSTKEHQPSSTPAPLDLAQR</sequence>
<dbReference type="GO" id="GO:0030154">
    <property type="term" value="P:cell differentiation"/>
    <property type="evidence" value="ECO:0007669"/>
    <property type="project" value="TreeGrafter"/>
</dbReference>
<dbReference type="PANTHER" id="PTHR24340:SF73">
    <property type="entry name" value="HOMEOBOX PROTEIN BAGPIPE-RELATED"/>
    <property type="match status" value="1"/>
</dbReference>
<dbReference type="PROSITE" id="PS50071">
    <property type="entry name" value="HOMEOBOX_2"/>
    <property type="match status" value="1"/>
</dbReference>
<name>A0A146LEL4_LYGHE</name>
<dbReference type="CDD" id="cd00086">
    <property type="entry name" value="homeodomain"/>
    <property type="match status" value="1"/>
</dbReference>
<dbReference type="InterPro" id="IPR001356">
    <property type="entry name" value="HD"/>
</dbReference>